<accession>A0A9N9PLX5</accession>
<dbReference type="AlphaFoldDB" id="A0A9N9PLX5"/>
<name>A0A9N9PLX5_9GLOM</name>
<organism evidence="1 2">
    <name type="scientific">Cetraspora pellucida</name>
    <dbReference type="NCBI Taxonomy" id="1433469"/>
    <lineage>
        <taxon>Eukaryota</taxon>
        <taxon>Fungi</taxon>
        <taxon>Fungi incertae sedis</taxon>
        <taxon>Mucoromycota</taxon>
        <taxon>Glomeromycotina</taxon>
        <taxon>Glomeromycetes</taxon>
        <taxon>Diversisporales</taxon>
        <taxon>Gigasporaceae</taxon>
        <taxon>Cetraspora</taxon>
    </lineage>
</organism>
<evidence type="ECO:0000313" key="2">
    <source>
        <dbReference type="Proteomes" id="UP000789759"/>
    </source>
</evidence>
<dbReference type="EMBL" id="CAJVQA010062896">
    <property type="protein sequence ID" value="CAG8829832.1"/>
    <property type="molecule type" value="Genomic_DNA"/>
</dbReference>
<feature type="non-terminal residue" evidence="1">
    <location>
        <position position="57"/>
    </location>
</feature>
<comment type="caution">
    <text evidence="1">The sequence shown here is derived from an EMBL/GenBank/DDBJ whole genome shotgun (WGS) entry which is preliminary data.</text>
</comment>
<reference evidence="1" key="1">
    <citation type="submission" date="2021-06" db="EMBL/GenBank/DDBJ databases">
        <authorList>
            <person name="Kallberg Y."/>
            <person name="Tangrot J."/>
            <person name="Rosling A."/>
        </authorList>
    </citation>
    <scope>NUCLEOTIDE SEQUENCE</scope>
    <source>
        <strain evidence="1">FL966</strain>
    </source>
</reference>
<feature type="non-terminal residue" evidence="1">
    <location>
        <position position="1"/>
    </location>
</feature>
<protein>
    <submittedName>
        <fullName evidence="1">23967_t:CDS:1</fullName>
    </submittedName>
</protein>
<proteinExistence type="predicted"/>
<keyword evidence="2" id="KW-1185">Reference proteome</keyword>
<gene>
    <name evidence="1" type="ORF">CPELLU_LOCUS20535</name>
</gene>
<sequence>LDNKFDIALWLAHHKRILDLATNIRNEIITRINEVFDATSISTLLYEPVLKLSEINQ</sequence>
<dbReference type="Proteomes" id="UP000789759">
    <property type="component" value="Unassembled WGS sequence"/>
</dbReference>
<evidence type="ECO:0000313" key="1">
    <source>
        <dbReference type="EMBL" id="CAG8829832.1"/>
    </source>
</evidence>